<dbReference type="Pfam" id="PF02036">
    <property type="entry name" value="SCP2"/>
    <property type="match status" value="1"/>
</dbReference>
<dbReference type="AlphaFoldDB" id="E6QX03"/>
<gene>
    <name evidence="2" type="ORF">CARN7_2624</name>
</gene>
<accession>E6QX03</accession>
<evidence type="ECO:0000259" key="1">
    <source>
        <dbReference type="Pfam" id="PF02036"/>
    </source>
</evidence>
<dbReference type="InterPro" id="IPR038989">
    <property type="entry name" value="UbiJ"/>
</dbReference>
<proteinExistence type="inferred from homology"/>
<dbReference type="EMBL" id="CABR01000167">
    <property type="protein sequence ID" value="CBI11777.1"/>
    <property type="molecule type" value="Genomic_DNA"/>
</dbReference>
<protein>
    <recommendedName>
        <fullName evidence="1">SCP2 domain-containing protein</fullName>
    </recommendedName>
</protein>
<dbReference type="HAMAP" id="MF_02215">
    <property type="entry name" value="UbiJ"/>
    <property type="match status" value="1"/>
</dbReference>
<dbReference type="PANTHER" id="PTHR38693">
    <property type="entry name" value="UBIQUINONE BIOSYNTHESIS PROTEIN UBIJ"/>
    <property type="match status" value="1"/>
</dbReference>
<dbReference type="InterPro" id="IPR003033">
    <property type="entry name" value="SCP2_sterol-bd_dom"/>
</dbReference>
<sequence>MFNLSERLLLAAVNHLLDQAPWARRSARSLAGQAIRLNVPGVQLNWAFDPEGWMNTTQTEPQAQIDLPFLLLLRLATGDARARYDISLQGDAQLANQFALVLSQLSWDAEADLARFVGDAPAHVISQAARHLTRWEINLPLDISRIWVEFATEESALLVQRHQLTTWIEDVNTLRDTCARLNKRLDHLTHQRRLAAPHSTQAESTT</sequence>
<dbReference type="GO" id="GO:0006744">
    <property type="term" value="P:ubiquinone biosynthetic process"/>
    <property type="evidence" value="ECO:0007669"/>
    <property type="project" value="InterPro"/>
</dbReference>
<comment type="caution">
    <text evidence="2">The sequence shown here is derived from an EMBL/GenBank/DDBJ whole genome shotgun (WGS) entry which is preliminary data.</text>
</comment>
<feature type="domain" description="SCP2" evidence="1">
    <location>
        <begin position="13"/>
        <end position="102"/>
    </location>
</feature>
<name>E6QX03_9ZZZZ</name>
<reference evidence="2" key="1">
    <citation type="submission" date="2009-10" db="EMBL/GenBank/DDBJ databases">
        <title>Diversity of trophic interactions inside an arsenic-rich microbial ecosystem.</title>
        <authorList>
            <person name="Bertin P.N."/>
            <person name="Heinrich-Salmeron A."/>
            <person name="Pelletier E."/>
            <person name="Goulhen-Chollet F."/>
            <person name="Arsene-Ploetze F."/>
            <person name="Gallien S."/>
            <person name="Calteau A."/>
            <person name="Vallenet D."/>
            <person name="Casiot C."/>
            <person name="Chane-Woon-Ming B."/>
            <person name="Giloteaux L."/>
            <person name="Barakat M."/>
            <person name="Bonnefoy V."/>
            <person name="Bruneel O."/>
            <person name="Chandler M."/>
            <person name="Cleiss J."/>
            <person name="Duran R."/>
            <person name="Elbaz-Poulichet F."/>
            <person name="Fonknechten N."/>
            <person name="Lauga B."/>
            <person name="Mornico D."/>
            <person name="Ortet P."/>
            <person name="Schaeffer C."/>
            <person name="Siguier P."/>
            <person name="Alexander Thil Smith A."/>
            <person name="Van Dorsselaer A."/>
            <person name="Weissenbach J."/>
            <person name="Medigue C."/>
            <person name="Le Paslier D."/>
        </authorList>
    </citation>
    <scope>NUCLEOTIDE SEQUENCE</scope>
</reference>
<evidence type="ECO:0000313" key="2">
    <source>
        <dbReference type="EMBL" id="CBI11777.1"/>
    </source>
</evidence>
<organism evidence="2">
    <name type="scientific">mine drainage metagenome</name>
    <dbReference type="NCBI Taxonomy" id="410659"/>
    <lineage>
        <taxon>unclassified sequences</taxon>
        <taxon>metagenomes</taxon>
        <taxon>ecological metagenomes</taxon>
    </lineage>
</organism>
<dbReference type="PANTHER" id="PTHR38693:SF1">
    <property type="entry name" value="UBIQUINONE BIOSYNTHESIS ACCESSORY FACTOR UBIJ"/>
    <property type="match status" value="1"/>
</dbReference>